<accession>A0A511RM92</accession>
<keyword evidence="9 11" id="KW-0862">Zinc</keyword>
<dbReference type="PANTHER" id="PTHR11441:SF0">
    <property type="entry name" value="THYMIDINE KINASE, CYTOSOLIC"/>
    <property type="match status" value="1"/>
</dbReference>
<keyword evidence="8 11" id="KW-0418">Kinase</keyword>
<protein>
    <recommendedName>
        <fullName evidence="2 11">Thymidine kinase</fullName>
        <ecNumber evidence="2 11">2.7.1.21</ecNumber>
    </recommendedName>
</protein>
<keyword evidence="5 11" id="KW-0808">Transferase</keyword>
<name>A0A511RM92_9DEIN</name>
<feature type="binding site" evidence="11">
    <location>
        <position position="155"/>
    </location>
    <ligand>
        <name>Zn(2+)</name>
        <dbReference type="ChEBI" id="CHEBI:29105"/>
    </ligand>
</feature>
<keyword evidence="4 11" id="KW-0237">DNA synthesis</keyword>
<dbReference type="EC" id="2.7.1.21" evidence="2 11"/>
<evidence type="ECO:0000256" key="8">
    <source>
        <dbReference type="ARBA" id="ARBA00022777"/>
    </source>
</evidence>
<feature type="active site" description="Proton acceptor" evidence="11 12">
    <location>
        <position position="96"/>
    </location>
</feature>
<comment type="catalytic activity">
    <reaction evidence="11 14">
        <text>thymidine + ATP = dTMP + ADP + H(+)</text>
        <dbReference type="Rhea" id="RHEA:19129"/>
        <dbReference type="ChEBI" id="CHEBI:15378"/>
        <dbReference type="ChEBI" id="CHEBI:17748"/>
        <dbReference type="ChEBI" id="CHEBI:30616"/>
        <dbReference type="ChEBI" id="CHEBI:63528"/>
        <dbReference type="ChEBI" id="CHEBI:456216"/>
        <dbReference type="EC" id="2.7.1.21"/>
    </reaction>
</comment>
<feature type="binding site" evidence="11">
    <location>
        <position position="193"/>
    </location>
    <ligand>
        <name>Zn(2+)</name>
        <dbReference type="ChEBI" id="CHEBI:29105"/>
    </ligand>
</feature>
<evidence type="ECO:0000313" key="16">
    <source>
        <dbReference type="EMBL" id="GEM90207.1"/>
    </source>
</evidence>
<dbReference type="InterPro" id="IPR001267">
    <property type="entry name" value="Thymidine_kinase"/>
</dbReference>
<comment type="subcellular location">
    <subcellularLocation>
        <location evidence="11">Cytoplasm</location>
    </subcellularLocation>
</comment>
<dbReference type="InterPro" id="IPR027417">
    <property type="entry name" value="P-loop_NTPase"/>
</dbReference>
<dbReference type="AlphaFoldDB" id="A0A511RM92"/>
<evidence type="ECO:0000256" key="11">
    <source>
        <dbReference type="HAMAP-Rule" id="MF_00124"/>
    </source>
</evidence>
<dbReference type="GO" id="GO:0005829">
    <property type="term" value="C:cytosol"/>
    <property type="evidence" value="ECO:0007669"/>
    <property type="project" value="TreeGrafter"/>
</dbReference>
<evidence type="ECO:0000256" key="15">
    <source>
        <dbReference type="RuleBase" id="RU004165"/>
    </source>
</evidence>
<dbReference type="FunFam" id="3.30.60.20:FF:000026">
    <property type="entry name" value="Thymidine kinase"/>
    <property type="match status" value="1"/>
</dbReference>
<evidence type="ECO:0000256" key="3">
    <source>
        <dbReference type="ARBA" id="ARBA00022490"/>
    </source>
</evidence>
<dbReference type="GO" id="GO:0004797">
    <property type="term" value="F:thymidine kinase activity"/>
    <property type="evidence" value="ECO:0007669"/>
    <property type="project" value="UniProtKB-UniRule"/>
</dbReference>
<feature type="binding site" evidence="11">
    <location>
        <position position="190"/>
    </location>
    <ligand>
        <name>Zn(2+)</name>
        <dbReference type="ChEBI" id="CHEBI:29105"/>
    </ligand>
</feature>
<evidence type="ECO:0000256" key="4">
    <source>
        <dbReference type="ARBA" id="ARBA00022634"/>
    </source>
</evidence>
<evidence type="ECO:0000256" key="7">
    <source>
        <dbReference type="ARBA" id="ARBA00022741"/>
    </source>
</evidence>
<feature type="binding site" evidence="13">
    <location>
        <position position="186"/>
    </location>
    <ligand>
        <name>substrate</name>
    </ligand>
</feature>
<keyword evidence="3 11" id="KW-0963">Cytoplasm</keyword>
<dbReference type="EMBL" id="BJXN01000010">
    <property type="protein sequence ID" value="GEM90207.1"/>
    <property type="molecule type" value="Genomic_DNA"/>
</dbReference>
<gene>
    <name evidence="11 16" type="primary">tdk</name>
    <name evidence="16" type="ORF">ODE01S_16410</name>
</gene>
<keyword evidence="7 11" id="KW-0547">Nucleotide-binding</keyword>
<dbReference type="GO" id="GO:0005524">
    <property type="term" value="F:ATP binding"/>
    <property type="evidence" value="ECO:0007669"/>
    <property type="project" value="UniProtKB-UniRule"/>
</dbReference>
<proteinExistence type="inferred from homology"/>
<dbReference type="Proteomes" id="UP000321827">
    <property type="component" value="Unassembled WGS sequence"/>
</dbReference>
<dbReference type="GO" id="GO:0046104">
    <property type="term" value="P:thymidine metabolic process"/>
    <property type="evidence" value="ECO:0007669"/>
    <property type="project" value="TreeGrafter"/>
</dbReference>
<evidence type="ECO:0000256" key="14">
    <source>
        <dbReference type="RuleBase" id="RU000544"/>
    </source>
</evidence>
<dbReference type="Gene3D" id="3.30.60.20">
    <property type="match status" value="1"/>
</dbReference>
<comment type="similarity">
    <text evidence="1 11 15">Belongs to the thymidine kinase family.</text>
</comment>
<dbReference type="Gene3D" id="3.40.50.300">
    <property type="entry name" value="P-loop containing nucleotide triphosphate hydrolases"/>
    <property type="match status" value="1"/>
</dbReference>
<dbReference type="NCBIfam" id="NF003296">
    <property type="entry name" value="PRK04296.1-1"/>
    <property type="match status" value="1"/>
</dbReference>
<feature type="binding site" evidence="13">
    <location>
        <begin position="178"/>
        <end position="181"/>
    </location>
    <ligand>
        <name>substrate</name>
    </ligand>
</feature>
<sequence length="198" mass="22180">MEVAVPFLPYQTGWIEVIAGPMFSGKSEELIRRVKRVMIAGQKVRVFKPRLDDRYHKRDVVSHDGQRVEAEPVADAAELLAQVEANGPLQVVAVDEAQFFDDELPEVLERLADRGVRVIVAGLDLDFRGEPFGPMPQLLARAEFVEKLSAVCVRCGRSATRTQRLIDGEPARYEDPVILVGAKEAYEPRCRGCHVLRD</sequence>
<comment type="caution">
    <text evidence="16">The sequence shown here is derived from an EMBL/GenBank/DDBJ whole genome shotgun (WGS) entry which is preliminary data.</text>
</comment>
<dbReference type="FunFam" id="3.40.50.300:FF:000384">
    <property type="entry name" value="Thymidine kinase"/>
    <property type="match status" value="1"/>
</dbReference>
<evidence type="ECO:0000256" key="2">
    <source>
        <dbReference type="ARBA" id="ARBA00012118"/>
    </source>
</evidence>
<dbReference type="InterPro" id="IPR020633">
    <property type="entry name" value="Thymidine_kinase_CS"/>
</dbReference>
<evidence type="ECO:0000256" key="1">
    <source>
        <dbReference type="ARBA" id="ARBA00007587"/>
    </source>
</evidence>
<dbReference type="GO" id="GO:0008270">
    <property type="term" value="F:zinc ion binding"/>
    <property type="evidence" value="ECO:0007669"/>
    <property type="project" value="UniProtKB-UniRule"/>
</dbReference>
<evidence type="ECO:0000256" key="6">
    <source>
        <dbReference type="ARBA" id="ARBA00022723"/>
    </source>
</evidence>
<reference evidence="16 17" key="1">
    <citation type="submission" date="2019-07" db="EMBL/GenBank/DDBJ databases">
        <title>Whole genome shotgun sequence of Oceanithermus desulfurans NBRC 100063.</title>
        <authorList>
            <person name="Hosoyama A."/>
            <person name="Uohara A."/>
            <person name="Ohji S."/>
            <person name="Ichikawa N."/>
        </authorList>
    </citation>
    <scope>NUCLEOTIDE SEQUENCE [LARGE SCALE GENOMIC DNA]</scope>
    <source>
        <strain evidence="16 17">NBRC 100063</strain>
    </source>
</reference>
<dbReference type="PIRSF" id="PIRSF035805">
    <property type="entry name" value="TK_cell"/>
    <property type="match status" value="1"/>
</dbReference>
<keyword evidence="6 11" id="KW-0479">Metal-binding</keyword>
<dbReference type="PROSITE" id="PS00603">
    <property type="entry name" value="TK_CELLULAR_TYPE"/>
    <property type="match status" value="1"/>
</dbReference>
<evidence type="ECO:0000313" key="17">
    <source>
        <dbReference type="Proteomes" id="UP000321827"/>
    </source>
</evidence>
<evidence type="ECO:0000256" key="13">
    <source>
        <dbReference type="PIRSR" id="PIRSR035805-2"/>
    </source>
</evidence>
<dbReference type="PANTHER" id="PTHR11441">
    <property type="entry name" value="THYMIDINE KINASE"/>
    <property type="match status" value="1"/>
</dbReference>
<evidence type="ECO:0000256" key="9">
    <source>
        <dbReference type="ARBA" id="ARBA00022833"/>
    </source>
</evidence>
<dbReference type="SUPFAM" id="SSF57716">
    <property type="entry name" value="Glucocorticoid receptor-like (DNA-binding domain)"/>
    <property type="match status" value="1"/>
</dbReference>
<dbReference type="Pfam" id="PF00265">
    <property type="entry name" value="TK"/>
    <property type="match status" value="1"/>
</dbReference>
<dbReference type="HAMAP" id="MF_00124">
    <property type="entry name" value="Thymidine_kinase"/>
    <property type="match status" value="1"/>
</dbReference>
<dbReference type="SUPFAM" id="SSF52540">
    <property type="entry name" value="P-loop containing nucleoside triphosphate hydrolases"/>
    <property type="match status" value="1"/>
</dbReference>
<keyword evidence="10 11" id="KW-0067">ATP-binding</keyword>
<feature type="binding site" evidence="11">
    <location>
        <begin position="20"/>
        <end position="27"/>
    </location>
    <ligand>
        <name>ATP</name>
        <dbReference type="ChEBI" id="CHEBI:30616"/>
    </ligand>
</feature>
<organism evidence="16 17">
    <name type="scientific">Oceanithermus desulfurans NBRC 100063</name>
    <dbReference type="NCBI Taxonomy" id="1227550"/>
    <lineage>
        <taxon>Bacteria</taxon>
        <taxon>Thermotogati</taxon>
        <taxon>Deinococcota</taxon>
        <taxon>Deinococci</taxon>
        <taxon>Thermales</taxon>
        <taxon>Thermaceae</taxon>
        <taxon>Oceanithermus</taxon>
    </lineage>
</organism>
<evidence type="ECO:0000256" key="5">
    <source>
        <dbReference type="ARBA" id="ARBA00022679"/>
    </source>
</evidence>
<feature type="binding site" evidence="11">
    <location>
        <begin position="95"/>
        <end position="98"/>
    </location>
    <ligand>
        <name>ATP</name>
        <dbReference type="ChEBI" id="CHEBI:30616"/>
    </ligand>
</feature>
<dbReference type="GO" id="GO:0071897">
    <property type="term" value="P:DNA biosynthetic process"/>
    <property type="evidence" value="ECO:0007669"/>
    <property type="project" value="UniProtKB-KW"/>
</dbReference>
<evidence type="ECO:0000256" key="10">
    <source>
        <dbReference type="ARBA" id="ARBA00022840"/>
    </source>
</evidence>
<feature type="binding site" evidence="11">
    <location>
        <position position="152"/>
    </location>
    <ligand>
        <name>Zn(2+)</name>
        <dbReference type="ChEBI" id="CHEBI:29105"/>
    </ligand>
</feature>
<evidence type="ECO:0000256" key="12">
    <source>
        <dbReference type="PIRSR" id="PIRSR035805-1"/>
    </source>
</evidence>
<comment type="subunit">
    <text evidence="11">Homotetramer.</text>
</comment>